<evidence type="ECO:0000256" key="4">
    <source>
        <dbReference type="ARBA" id="ARBA00022827"/>
    </source>
</evidence>
<protein>
    <submittedName>
        <fullName evidence="7">GMC family oxidoreductase N-terminal domain-containing protein</fullName>
    </submittedName>
</protein>
<feature type="region of interest" description="Disordered" evidence="5">
    <location>
        <begin position="526"/>
        <end position="549"/>
    </location>
</feature>
<dbReference type="PIRSF" id="PIRSF000137">
    <property type="entry name" value="Alcohol_oxidase"/>
    <property type="match status" value="1"/>
</dbReference>
<dbReference type="PANTHER" id="PTHR11552">
    <property type="entry name" value="GLUCOSE-METHANOL-CHOLINE GMC OXIDOREDUCTASE"/>
    <property type="match status" value="1"/>
</dbReference>
<evidence type="ECO:0000256" key="1">
    <source>
        <dbReference type="ARBA" id="ARBA00001974"/>
    </source>
</evidence>
<proteinExistence type="inferred from homology"/>
<gene>
    <name evidence="7" type="ORF">R5A26_29485</name>
</gene>
<dbReference type="InterPro" id="IPR012132">
    <property type="entry name" value="GMC_OxRdtase"/>
</dbReference>
<evidence type="ECO:0000313" key="7">
    <source>
        <dbReference type="EMBL" id="MDV7220081.1"/>
    </source>
</evidence>
<dbReference type="SUPFAM" id="SSF51905">
    <property type="entry name" value="FAD/NAD(P)-binding domain"/>
    <property type="match status" value="1"/>
</dbReference>
<keyword evidence="4" id="KW-0274">FAD</keyword>
<evidence type="ECO:0000259" key="6">
    <source>
        <dbReference type="PROSITE" id="PS00624"/>
    </source>
</evidence>
<dbReference type="PANTHER" id="PTHR11552:SF147">
    <property type="entry name" value="CHOLINE DEHYDROGENASE, MITOCHONDRIAL"/>
    <property type="match status" value="1"/>
</dbReference>
<dbReference type="Proteomes" id="UP001187346">
    <property type="component" value="Unassembled WGS sequence"/>
</dbReference>
<organism evidence="7 8">
    <name type="scientific">Streptomyces prunicolor</name>
    <dbReference type="NCBI Taxonomy" id="67348"/>
    <lineage>
        <taxon>Bacteria</taxon>
        <taxon>Bacillati</taxon>
        <taxon>Actinomycetota</taxon>
        <taxon>Actinomycetes</taxon>
        <taxon>Kitasatosporales</taxon>
        <taxon>Streptomycetaceae</taxon>
        <taxon>Streptomyces</taxon>
    </lineage>
</organism>
<evidence type="ECO:0000256" key="3">
    <source>
        <dbReference type="ARBA" id="ARBA00022630"/>
    </source>
</evidence>
<dbReference type="InterPro" id="IPR007867">
    <property type="entry name" value="GMC_OxRtase_C"/>
</dbReference>
<keyword evidence="3" id="KW-0285">Flavoprotein</keyword>
<comment type="similarity">
    <text evidence="2">Belongs to the GMC oxidoreductase family.</text>
</comment>
<dbReference type="PROSITE" id="PS51257">
    <property type="entry name" value="PROKAR_LIPOPROTEIN"/>
    <property type="match status" value="1"/>
</dbReference>
<feature type="domain" description="Glucose-methanol-choline oxidoreductase N-terminal" evidence="6">
    <location>
        <begin position="268"/>
        <end position="282"/>
    </location>
</feature>
<reference evidence="7 8" key="1">
    <citation type="submission" date="2023-10" db="EMBL/GenBank/DDBJ databases">
        <title>Characterization of rhizosphere-enriched actinobacteria from wheat plants lab-grown on chernevaya soil.</title>
        <authorList>
            <person name="Tikhonova E.N."/>
            <person name="Konopkin A."/>
            <person name="Kravchenko I.K."/>
        </authorList>
    </citation>
    <scope>NUCLEOTIDE SEQUENCE [LARGE SCALE GENOMIC DNA]</scope>
    <source>
        <strain evidence="7 8">RR29</strain>
    </source>
</reference>
<dbReference type="Pfam" id="PF00732">
    <property type="entry name" value="GMC_oxred_N"/>
    <property type="match status" value="1"/>
</dbReference>
<dbReference type="RefSeq" id="WP_266865029.1">
    <property type="nucleotide sequence ID" value="NZ_JAPEMW010000001.1"/>
</dbReference>
<dbReference type="InterPro" id="IPR036188">
    <property type="entry name" value="FAD/NAD-bd_sf"/>
</dbReference>
<dbReference type="Pfam" id="PF05199">
    <property type="entry name" value="GMC_oxred_C"/>
    <property type="match status" value="1"/>
</dbReference>
<feature type="compositionally biased region" description="Polar residues" evidence="5">
    <location>
        <begin position="537"/>
        <end position="549"/>
    </location>
</feature>
<evidence type="ECO:0000313" key="8">
    <source>
        <dbReference type="Proteomes" id="UP001187346"/>
    </source>
</evidence>
<dbReference type="EMBL" id="JAWMAJ010000116">
    <property type="protein sequence ID" value="MDV7220081.1"/>
    <property type="molecule type" value="Genomic_DNA"/>
</dbReference>
<dbReference type="Gene3D" id="3.50.50.60">
    <property type="entry name" value="FAD/NAD(P)-binding domain"/>
    <property type="match status" value="1"/>
</dbReference>
<dbReference type="SUPFAM" id="SSF54373">
    <property type="entry name" value="FAD-linked reductases, C-terminal domain"/>
    <property type="match status" value="1"/>
</dbReference>
<keyword evidence="8" id="KW-1185">Reference proteome</keyword>
<comment type="cofactor">
    <cofactor evidence="1">
        <name>FAD</name>
        <dbReference type="ChEBI" id="CHEBI:57692"/>
    </cofactor>
</comment>
<dbReference type="Gene3D" id="3.30.560.10">
    <property type="entry name" value="Glucose Oxidase, domain 3"/>
    <property type="match status" value="1"/>
</dbReference>
<dbReference type="InterPro" id="IPR000172">
    <property type="entry name" value="GMC_OxRdtase_N"/>
</dbReference>
<dbReference type="PROSITE" id="PS00624">
    <property type="entry name" value="GMC_OXRED_2"/>
    <property type="match status" value="1"/>
</dbReference>
<evidence type="ECO:0000256" key="5">
    <source>
        <dbReference type="SAM" id="MobiDB-lite"/>
    </source>
</evidence>
<evidence type="ECO:0000256" key="2">
    <source>
        <dbReference type="ARBA" id="ARBA00010790"/>
    </source>
</evidence>
<comment type="caution">
    <text evidence="7">The sequence shown here is derived from an EMBL/GenBank/DDBJ whole genome shotgun (WGS) entry which is preliminary data.</text>
</comment>
<accession>A0ABU4FHK0</accession>
<sequence length="549" mass="58427">MPSKSVPSGADYIVVGAGSAGCAVAARLSEDPSVSVVLLEAGGWDERPEIHRADAASVLSLLTAEWRSEIDWGYVTESEAGMEGRRVPVARGKVVGGCSSVNALMWVRGSRHDFSRWVAEGATGWSYDDVLPFFRRAEDYSGGADAFRGAGGPVRIRQLDRPAPIARAFVEGAGELGYATDTDGDYNGARQEGFGFLYQTFRDDAGHRCSTADAYLRPALDRSNLTVLTDTLVTRLLLDGTRVTGIEYVRDGERRQLRAEGEVIVSAGAFETPKLLMLSGIGPAAHLREHGIHCVQDLPGVGAGLQDHLFAPICYQSLQEHPDGALLSEAGLFTHTREAGPEDSPDLQFTFGPIKFLPADAPADQWEGPGFTFAPIALRPQSRGRIRLRDADPRSNAVVSAGYLTSTADLDVLVHGVRLARELAATRAFDPFRGDELGPGKDITGPEELRGYVAANATTLWHPAGTCRMGTGADAVTDPELRVHGIAGLRIADASVMPSITAGNTHAPSVMIGERAAAFVREAAVPSRSAPSEPVPSLSQPSLSNVHLS</sequence>
<name>A0ABU4FHK0_9ACTN</name>